<keyword evidence="8 9" id="KW-0472">Membrane</keyword>
<proteinExistence type="inferred from homology"/>
<keyword evidence="4 9" id="KW-0812">Transmembrane</keyword>
<dbReference type="InterPro" id="IPR006312">
    <property type="entry name" value="TatA/E"/>
</dbReference>
<dbReference type="Gene3D" id="1.20.5.3310">
    <property type="match status" value="1"/>
</dbReference>
<keyword evidence="5 9" id="KW-0653">Protein transport</keyword>
<feature type="transmembrane region" description="Helical" evidence="9">
    <location>
        <begin position="6"/>
        <end position="23"/>
    </location>
</feature>
<protein>
    <recommendedName>
        <fullName evidence="9">Sec-independent protein translocase protein TatA</fullName>
    </recommendedName>
</protein>
<keyword evidence="6 9" id="KW-1133">Transmembrane helix</keyword>
<comment type="function">
    <text evidence="9">Part of the twin-arginine translocation (Tat) system that transports large folded proteins containing a characteristic twin-arginine motif in their signal peptide across membranes. TatA could form the protein-conducting channel of the Tat system.</text>
</comment>
<keyword evidence="3 9" id="KW-1003">Cell membrane</keyword>
<dbReference type="RefSeq" id="WP_371387401.1">
    <property type="nucleotide sequence ID" value="NZ_JBGLYH010000045.1"/>
</dbReference>
<comment type="caution">
    <text evidence="10">The sequence shown here is derived from an EMBL/GenBank/DDBJ whole genome shotgun (WGS) entry which is preliminary data.</text>
</comment>
<dbReference type="EMBL" id="JBGLYH010000045">
    <property type="protein sequence ID" value="MEZ7197901.1"/>
    <property type="molecule type" value="Genomic_DNA"/>
</dbReference>
<dbReference type="Proteomes" id="UP001568698">
    <property type="component" value="Unassembled WGS sequence"/>
</dbReference>
<dbReference type="InterPro" id="IPR003369">
    <property type="entry name" value="TatA/B/E"/>
</dbReference>
<gene>
    <name evidence="9 10" type="primary">tatA</name>
    <name evidence="10" type="ORF">AB6M95_14185</name>
</gene>
<evidence type="ECO:0000256" key="5">
    <source>
        <dbReference type="ARBA" id="ARBA00022927"/>
    </source>
</evidence>
<reference evidence="10 11" key="1">
    <citation type="submission" date="2024-08" db="EMBL/GenBank/DDBJ databases">
        <title>Sulfate-reducing bacteria isolated from formation water of the oil field in Kazakhstan and description of Pseudodesulfovibrio sp.</title>
        <authorList>
            <person name="Bidzhieva S.K."/>
            <person name="Tourova T.P."/>
            <person name="Grouzdev D.S."/>
            <person name="Beletsky A.V."/>
            <person name="Sokolova D.S."/>
            <person name="Samigullina S.R."/>
            <person name="Poltaraus A.B."/>
            <person name="Avtukh A.N."/>
            <person name="Tereshina V.M."/>
            <person name="Zhaparov N.S."/>
            <person name="Mardanov A.V."/>
            <person name="Nazina T.N."/>
        </authorList>
    </citation>
    <scope>NUCLEOTIDE SEQUENCE [LARGE SCALE GENOMIC DNA]</scope>
    <source>
        <strain evidence="10 11">9FUS</strain>
    </source>
</reference>
<evidence type="ECO:0000256" key="6">
    <source>
        <dbReference type="ARBA" id="ARBA00022989"/>
    </source>
</evidence>
<comment type="subcellular location">
    <subcellularLocation>
        <location evidence="1 9">Cell membrane</location>
        <topology evidence="1 9">Single-pass membrane protein</topology>
    </subcellularLocation>
</comment>
<evidence type="ECO:0000313" key="10">
    <source>
        <dbReference type="EMBL" id="MEZ7197901.1"/>
    </source>
</evidence>
<evidence type="ECO:0000313" key="11">
    <source>
        <dbReference type="Proteomes" id="UP001568698"/>
    </source>
</evidence>
<dbReference type="PANTHER" id="PTHR42982">
    <property type="entry name" value="SEC-INDEPENDENT PROTEIN TRANSLOCASE PROTEIN TATA"/>
    <property type="match status" value="1"/>
</dbReference>
<accession>A0ABV4K4P7</accession>
<evidence type="ECO:0000256" key="7">
    <source>
        <dbReference type="ARBA" id="ARBA00023010"/>
    </source>
</evidence>
<name>A0ABV4K4P7_9BACT</name>
<evidence type="ECO:0000256" key="1">
    <source>
        <dbReference type="ARBA" id="ARBA00004162"/>
    </source>
</evidence>
<dbReference type="Pfam" id="PF02416">
    <property type="entry name" value="TatA_B_E"/>
    <property type="match status" value="1"/>
</dbReference>
<keyword evidence="2 9" id="KW-0813">Transport</keyword>
<comment type="subunit">
    <text evidence="9">Forms a complex with TatC.</text>
</comment>
<keyword evidence="11" id="KW-1185">Reference proteome</keyword>
<sequence length="64" mass="6902">MIGGLGVWELLIILVIVIVIFGAKKLPEIGGGIGQAISNFKKASREPEEIDLAPKNEERKEDGT</sequence>
<evidence type="ECO:0000256" key="8">
    <source>
        <dbReference type="ARBA" id="ARBA00023136"/>
    </source>
</evidence>
<evidence type="ECO:0000256" key="2">
    <source>
        <dbReference type="ARBA" id="ARBA00022448"/>
    </source>
</evidence>
<evidence type="ECO:0000256" key="9">
    <source>
        <dbReference type="HAMAP-Rule" id="MF_00236"/>
    </source>
</evidence>
<dbReference type="NCBIfam" id="TIGR01411">
    <property type="entry name" value="tatAE"/>
    <property type="match status" value="1"/>
</dbReference>
<dbReference type="HAMAP" id="MF_00236">
    <property type="entry name" value="TatA_E"/>
    <property type="match status" value="1"/>
</dbReference>
<evidence type="ECO:0000256" key="3">
    <source>
        <dbReference type="ARBA" id="ARBA00022475"/>
    </source>
</evidence>
<organism evidence="10 11">
    <name type="scientific">Pseudodesulfovibrio karagichevae</name>
    <dbReference type="NCBI Taxonomy" id="3239305"/>
    <lineage>
        <taxon>Bacteria</taxon>
        <taxon>Pseudomonadati</taxon>
        <taxon>Thermodesulfobacteriota</taxon>
        <taxon>Desulfovibrionia</taxon>
        <taxon>Desulfovibrionales</taxon>
        <taxon>Desulfovibrionaceae</taxon>
    </lineage>
</organism>
<evidence type="ECO:0000256" key="4">
    <source>
        <dbReference type="ARBA" id="ARBA00022692"/>
    </source>
</evidence>
<comment type="similarity">
    <text evidence="9">Belongs to the TatA/E family.</text>
</comment>
<keyword evidence="7 9" id="KW-0811">Translocation</keyword>
<dbReference type="PANTHER" id="PTHR42982:SF1">
    <property type="entry name" value="SEC-INDEPENDENT PROTEIN TRANSLOCASE PROTEIN TATA"/>
    <property type="match status" value="1"/>
</dbReference>